<dbReference type="RefSeq" id="WP_007174198.1">
    <property type="nucleotide sequence ID" value="NZ_GG704781.1"/>
</dbReference>
<dbReference type="eggNOG" id="ENOG502ZQXT">
    <property type="taxonomic scope" value="Bacteria"/>
</dbReference>
<sequence>MLFKVVHRIYYILIAVLVLLSACDFKLKPNGDEHDVAHIKVERYDRLQSRYLITGDFSALQQMNTEYPIETRTLVEKMLQIGEVADHDINEKFLRFYQDSTLQTIINDAGSEYANMDDINKQLEKTFAQLKEWLPDMPIPRVYAQIGALDQSIVVGEKMIGISLDKYMGAKYPIYQRYDYTAEQLRTMGRNFIVPDCASFYLLSLYPMANYDSRSQLEKDLHMGKVMWVVNKAMGKAAFNTEYVKTVGRYMKKHPELTVAELLESDDYSQII</sequence>
<accession>D1PYR0</accession>
<name>D1PYR0_9BACT</name>
<protein>
    <recommendedName>
        <fullName evidence="3">Gliding motility-associated lipoprotein GldB</fullName>
    </recommendedName>
</protein>
<dbReference type="PROSITE" id="PS51257">
    <property type="entry name" value="PROKAR_LIPOPROTEIN"/>
    <property type="match status" value="1"/>
</dbReference>
<dbReference type="InterPro" id="IPR019853">
    <property type="entry name" value="GldB-like"/>
</dbReference>
<proteinExistence type="predicted"/>
<dbReference type="HOGENOM" id="CLU_070771_1_0_10"/>
<dbReference type="OrthoDB" id="976022at2"/>
<dbReference type="Proteomes" id="UP000003160">
    <property type="component" value="Unassembled WGS sequence"/>
</dbReference>
<evidence type="ECO:0000313" key="2">
    <source>
        <dbReference type="Proteomes" id="UP000003160"/>
    </source>
</evidence>
<dbReference type="EMBL" id="ACKS01000079">
    <property type="protein sequence ID" value="EFA43499.1"/>
    <property type="molecule type" value="Genomic_DNA"/>
</dbReference>
<evidence type="ECO:0008006" key="3">
    <source>
        <dbReference type="Google" id="ProtNLM"/>
    </source>
</evidence>
<keyword evidence="2" id="KW-1185">Reference proteome</keyword>
<dbReference type="AlphaFoldDB" id="D1PYR0"/>
<dbReference type="Pfam" id="PF25594">
    <property type="entry name" value="GldB_lipo"/>
    <property type="match status" value="1"/>
</dbReference>
<gene>
    <name evidence="1" type="ORF">HMPREF0645_2095</name>
</gene>
<evidence type="ECO:0000313" key="1">
    <source>
        <dbReference type="EMBL" id="EFA43499.1"/>
    </source>
</evidence>
<comment type="caution">
    <text evidence="1">The sequence shown here is derived from an EMBL/GenBank/DDBJ whole genome shotgun (WGS) entry which is preliminary data.</text>
</comment>
<reference evidence="1 2" key="1">
    <citation type="submission" date="2009-10" db="EMBL/GenBank/DDBJ databases">
        <authorList>
            <person name="Qin X."/>
            <person name="Bachman B."/>
            <person name="Battles P."/>
            <person name="Bell A."/>
            <person name="Bess C."/>
            <person name="Bickham C."/>
            <person name="Chaboub L."/>
            <person name="Chen D."/>
            <person name="Coyle M."/>
            <person name="Deiros D.R."/>
            <person name="Dinh H."/>
            <person name="Forbes L."/>
            <person name="Fowler G."/>
            <person name="Francisco L."/>
            <person name="Fu Q."/>
            <person name="Gubbala S."/>
            <person name="Hale W."/>
            <person name="Han Y."/>
            <person name="Hemphill L."/>
            <person name="Highlander S.K."/>
            <person name="Hirani K."/>
            <person name="Hogues M."/>
            <person name="Jackson L."/>
            <person name="Jakkamsetti A."/>
            <person name="Javaid M."/>
            <person name="Jiang H."/>
            <person name="Korchina V."/>
            <person name="Kovar C."/>
            <person name="Lara F."/>
            <person name="Lee S."/>
            <person name="Mata R."/>
            <person name="Mathew T."/>
            <person name="Moen C."/>
            <person name="Morales K."/>
            <person name="Munidasa M."/>
            <person name="Nazareth L."/>
            <person name="Ngo R."/>
            <person name="Nguyen L."/>
            <person name="Okwuonu G."/>
            <person name="Ongeri F."/>
            <person name="Patil S."/>
            <person name="Petrosino J."/>
            <person name="Pham C."/>
            <person name="Pham P."/>
            <person name="Pu L.-L."/>
            <person name="Puazo M."/>
            <person name="Raj R."/>
            <person name="Reid J."/>
            <person name="Rouhana J."/>
            <person name="Saada N."/>
            <person name="Shang Y."/>
            <person name="Simmons D."/>
            <person name="Thornton R."/>
            <person name="Warren J."/>
            <person name="Weissenberger G."/>
            <person name="Zhang J."/>
            <person name="Zhang L."/>
            <person name="Zhou C."/>
            <person name="Zhu D."/>
            <person name="Muzny D."/>
            <person name="Worley K."/>
            <person name="Gibbs R."/>
        </authorList>
    </citation>
    <scope>NUCLEOTIDE SEQUENCE [LARGE SCALE GENOMIC DNA]</scope>
    <source>
        <strain evidence="1 2">DSM 17361</strain>
    </source>
</reference>
<organism evidence="1 2">
    <name type="scientific">Hallella bergensis DSM 17361</name>
    <dbReference type="NCBI Taxonomy" id="585502"/>
    <lineage>
        <taxon>Bacteria</taxon>
        <taxon>Pseudomonadati</taxon>
        <taxon>Bacteroidota</taxon>
        <taxon>Bacteroidia</taxon>
        <taxon>Bacteroidales</taxon>
        <taxon>Prevotellaceae</taxon>
        <taxon>Hallella</taxon>
    </lineage>
</organism>